<dbReference type="InterPro" id="IPR012337">
    <property type="entry name" value="RNaseH-like_sf"/>
</dbReference>
<dbReference type="InterPro" id="IPR050951">
    <property type="entry name" value="Retrovirus_Pol_polyprotein"/>
</dbReference>
<evidence type="ECO:0000313" key="1">
    <source>
        <dbReference type="EMBL" id="WAR01302.1"/>
    </source>
</evidence>
<dbReference type="PANTHER" id="PTHR37984:SF5">
    <property type="entry name" value="PROTEIN NYNRIN-LIKE"/>
    <property type="match status" value="1"/>
</dbReference>
<dbReference type="PANTHER" id="PTHR37984">
    <property type="entry name" value="PROTEIN CBG26694"/>
    <property type="match status" value="1"/>
</dbReference>
<dbReference type="SUPFAM" id="SSF53098">
    <property type="entry name" value="Ribonuclease H-like"/>
    <property type="match status" value="1"/>
</dbReference>
<dbReference type="EMBL" id="CP111015">
    <property type="protein sequence ID" value="WAR01302.1"/>
    <property type="molecule type" value="Genomic_DNA"/>
</dbReference>
<dbReference type="InterPro" id="IPR036397">
    <property type="entry name" value="RNaseH_sf"/>
</dbReference>
<evidence type="ECO:0000313" key="2">
    <source>
        <dbReference type="Proteomes" id="UP001164746"/>
    </source>
</evidence>
<organism evidence="1 2">
    <name type="scientific">Mya arenaria</name>
    <name type="common">Soft-shell clam</name>
    <dbReference type="NCBI Taxonomy" id="6604"/>
    <lineage>
        <taxon>Eukaryota</taxon>
        <taxon>Metazoa</taxon>
        <taxon>Spiralia</taxon>
        <taxon>Lophotrochozoa</taxon>
        <taxon>Mollusca</taxon>
        <taxon>Bivalvia</taxon>
        <taxon>Autobranchia</taxon>
        <taxon>Heteroconchia</taxon>
        <taxon>Euheterodonta</taxon>
        <taxon>Imparidentia</taxon>
        <taxon>Neoheterodontei</taxon>
        <taxon>Myida</taxon>
        <taxon>Myoidea</taxon>
        <taxon>Myidae</taxon>
        <taxon>Mya</taxon>
    </lineage>
</organism>
<reference evidence="1" key="1">
    <citation type="submission" date="2022-11" db="EMBL/GenBank/DDBJ databases">
        <title>Centuries of genome instability and evolution in soft-shell clam transmissible cancer (bioRxiv).</title>
        <authorList>
            <person name="Hart S.F.M."/>
            <person name="Yonemitsu M.A."/>
            <person name="Giersch R.M."/>
            <person name="Beal B.F."/>
            <person name="Arriagada G."/>
            <person name="Davis B.W."/>
            <person name="Ostrander E.A."/>
            <person name="Goff S.P."/>
            <person name="Metzger M.J."/>
        </authorList>
    </citation>
    <scope>NUCLEOTIDE SEQUENCE</scope>
    <source>
        <strain evidence="1">MELC-2E11</strain>
        <tissue evidence="1">Siphon/mantle</tissue>
    </source>
</reference>
<dbReference type="Gene3D" id="3.30.420.10">
    <property type="entry name" value="Ribonuclease H-like superfamily/Ribonuclease H"/>
    <property type="match status" value="1"/>
</dbReference>
<name>A0ABY7DXG3_MYAAR</name>
<gene>
    <name evidence="1" type="ORF">MAR_007860</name>
</gene>
<accession>A0ABY7DXG3</accession>
<sequence>MGHRQIYSNCTNCIMYSRNNTKEPLLQPEPEIVVDYFSIFGYKTEENCTAVERHLMATFAVHGLLQHIVANNRAFNREHFQTFCEKHSIKLTTTKLTVSQAYGQVERYTRIFKTLLRKAHENGQAESIALLEYRITPFTGCDYSPAQMLTR</sequence>
<dbReference type="Proteomes" id="UP001164746">
    <property type="component" value="Chromosome 4"/>
</dbReference>
<proteinExistence type="predicted"/>
<protein>
    <recommendedName>
        <fullName evidence="3">Integrase catalytic domain-containing protein</fullName>
    </recommendedName>
</protein>
<evidence type="ECO:0008006" key="3">
    <source>
        <dbReference type="Google" id="ProtNLM"/>
    </source>
</evidence>
<keyword evidence="2" id="KW-1185">Reference proteome</keyword>